<comment type="subcellular location">
    <subcellularLocation>
        <location evidence="1">Plastid</location>
        <location evidence="1">Chloroplast</location>
    </subcellularLocation>
</comment>
<feature type="compositionally biased region" description="Basic and acidic residues" evidence="12">
    <location>
        <begin position="684"/>
        <end position="697"/>
    </location>
</feature>
<dbReference type="FunFam" id="3.30.110.60:FF:000003">
    <property type="entry name" value="CRM-domain containing factor CFM3B, chloroplastic"/>
    <property type="match status" value="1"/>
</dbReference>
<dbReference type="SMART" id="SM01103">
    <property type="entry name" value="CRS1_YhbY"/>
    <property type="match status" value="3"/>
</dbReference>
<evidence type="ECO:0000256" key="8">
    <source>
        <dbReference type="ARBA" id="ARBA00023187"/>
    </source>
</evidence>
<name>A0AAP0NEN7_LIQFO</name>
<evidence type="ECO:0000256" key="3">
    <source>
        <dbReference type="ARBA" id="ARBA00022640"/>
    </source>
</evidence>
<dbReference type="EMBL" id="JBBPBK010000013">
    <property type="protein sequence ID" value="KAK9271585.1"/>
    <property type="molecule type" value="Genomic_DNA"/>
</dbReference>
<evidence type="ECO:0000256" key="12">
    <source>
        <dbReference type="SAM" id="MobiDB-lite"/>
    </source>
</evidence>
<dbReference type="Gene3D" id="3.30.110.60">
    <property type="entry name" value="YhbY-like"/>
    <property type="match status" value="3"/>
</dbReference>
<dbReference type="Pfam" id="PF01985">
    <property type="entry name" value="CRS1_YhbY"/>
    <property type="match status" value="3"/>
</dbReference>
<dbReference type="FunFam" id="3.30.110.60:FF:000002">
    <property type="entry name" value="CRS2-associated factor 1, chloroplastic"/>
    <property type="match status" value="1"/>
</dbReference>
<keyword evidence="3" id="KW-0934">Plastid</keyword>
<evidence type="ECO:0000256" key="1">
    <source>
        <dbReference type="ARBA" id="ARBA00004229"/>
    </source>
</evidence>
<proteinExistence type="predicted"/>
<keyword evidence="5" id="KW-0677">Repeat</keyword>
<evidence type="ECO:0000256" key="11">
    <source>
        <dbReference type="SAM" id="Coils"/>
    </source>
</evidence>
<feature type="compositionally biased region" description="Basic and acidic residues" evidence="12">
    <location>
        <begin position="442"/>
        <end position="461"/>
    </location>
</feature>
<feature type="region of interest" description="Disordered" evidence="12">
    <location>
        <begin position="442"/>
        <end position="473"/>
    </location>
</feature>
<evidence type="ECO:0000256" key="7">
    <source>
        <dbReference type="ARBA" id="ARBA00022946"/>
    </source>
</evidence>
<keyword evidence="15" id="KW-1185">Reference proteome</keyword>
<feature type="region of interest" description="Disordered" evidence="12">
    <location>
        <begin position="1"/>
        <end position="28"/>
    </location>
</feature>
<evidence type="ECO:0000259" key="13">
    <source>
        <dbReference type="PROSITE" id="PS51295"/>
    </source>
</evidence>
<evidence type="ECO:0000256" key="9">
    <source>
        <dbReference type="ARBA" id="ARBA00023274"/>
    </source>
</evidence>
<accession>A0AAP0NEN7</accession>
<evidence type="ECO:0000256" key="10">
    <source>
        <dbReference type="PROSITE-ProRule" id="PRU00626"/>
    </source>
</evidence>
<evidence type="ECO:0000256" key="4">
    <source>
        <dbReference type="ARBA" id="ARBA00022664"/>
    </source>
</evidence>
<dbReference type="GO" id="GO:0006397">
    <property type="term" value="P:mRNA processing"/>
    <property type="evidence" value="ECO:0007669"/>
    <property type="project" value="UniProtKB-KW"/>
</dbReference>
<feature type="domain" description="CRM" evidence="13">
    <location>
        <begin position="294"/>
        <end position="394"/>
    </location>
</feature>
<evidence type="ECO:0000256" key="2">
    <source>
        <dbReference type="ARBA" id="ARBA00022528"/>
    </source>
</evidence>
<organism evidence="14 15">
    <name type="scientific">Liquidambar formosana</name>
    <name type="common">Formosan gum</name>
    <dbReference type="NCBI Taxonomy" id="63359"/>
    <lineage>
        <taxon>Eukaryota</taxon>
        <taxon>Viridiplantae</taxon>
        <taxon>Streptophyta</taxon>
        <taxon>Embryophyta</taxon>
        <taxon>Tracheophyta</taxon>
        <taxon>Spermatophyta</taxon>
        <taxon>Magnoliopsida</taxon>
        <taxon>eudicotyledons</taxon>
        <taxon>Gunneridae</taxon>
        <taxon>Pentapetalae</taxon>
        <taxon>Saxifragales</taxon>
        <taxon>Altingiaceae</taxon>
        <taxon>Liquidambar</taxon>
    </lineage>
</organism>
<dbReference type="Proteomes" id="UP001415857">
    <property type="component" value="Unassembled WGS sequence"/>
</dbReference>
<sequence length="726" mass="80939">MVSVKSVEQSPSNKMTRSSLIQGVGSPNRTRFQLPGEAQLAEEADHLLDGLGPRFTDWWGYDPLPVDADLLPAVIPGYKRPFRLLPYGVNPKLTNDEMTILRRLGRPLSCHFALGRNKNLQGLAVSIVKLWEKCEIAKIAVKRGVQNTNSEMMAEELKWLTGGTLLSRDREFIVFYRGKDFLPPAVSSAILQRRKNGIHGKKQTVYSTSAIITQEPKLGAIEHDSEGELSGTNNQNYQKRNLLSGQRKLRSTEAAIRKTSMKLSMALEKRERAEKLLAELEKAEIPQQPETDKEGITEEERYMLKKVGLKMRPFLLLGRRGVFDGTVENMHLHWKYRELVKILSKERSIQDVHGVARTLEAESSGILVAVERVNRGCVIIVYRGKNYRRPVSLRPQTLLNKREAMKRSLEAQRRESLKLHVLKLTRNIDELKIQLAKDKETNSKQLVDESKLQVDGERHGSDSTSMNSNDGMDASMDSLEIIQQDNRKDFSTKYEDKTDNAGPESPSESVKETIVSINMNGEGGVESTSCPEHFKSQDWTSYSAIVNAKPHVSDNVTMESSVESAKNKLEPSVCSAVENRPNGIPFRAARLSNRDRLLLRKQALKMRKRPVLAVGRSNGVTGVAKTIKAHFQKHPLAIVNVKGRAKGTSVQEVVFKLEQATGAVLVSQEPSKVILYRGWGAGEEPGHASKKNSRDASETSVGKGGAQPAVSPQLMEAIRLECGFAV</sequence>
<dbReference type="GO" id="GO:0000373">
    <property type="term" value="P:Group II intron splicing"/>
    <property type="evidence" value="ECO:0007669"/>
    <property type="project" value="UniProtKB-ARBA"/>
</dbReference>
<evidence type="ECO:0000313" key="15">
    <source>
        <dbReference type="Proteomes" id="UP001415857"/>
    </source>
</evidence>
<keyword evidence="9" id="KW-0687">Ribonucleoprotein</keyword>
<keyword evidence="6 10" id="KW-0694">RNA-binding</keyword>
<evidence type="ECO:0000313" key="14">
    <source>
        <dbReference type="EMBL" id="KAK9271585.1"/>
    </source>
</evidence>
<feature type="coiled-coil region" evidence="11">
    <location>
        <begin position="414"/>
        <end position="441"/>
    </location>
</feature>
<dbReference type="InterPro" id="IPR045278">
    <property type="entry name" value="CRS1/CFM2/CFM3"/>
</dbReference>
<dbReference type="GO" id="GO:1990904">
    <property type="term" value="C:ribonucleoprotein complex"/>
    <property type="evidence" value="ECO:0007669"/>
    <property type="project" value="UniProtKB-KW"/>
</dbReference>
<feature type="domain" description="CRM" evidence="13">
    <location>
        <begin position="91"/>
        <end position="188"/>
    </location>
</feature>
<dbReference type="InterPro" id="IPR035920">
    <property type="entry name" value="YhbY-like_sf"/>
</dbReference>
<evidence type="ECO:0000256" key="5">
    <source>
        <dbReference type="ARBA" id="ARBA00022737"/>
    </source>
</evidence>
<feature type="domain" description="CRM" evidence="13">
    <location>
        <begin position="589"/>
        <end position="688"/>
    </location>
</feature>
<gene>
    <name evidence="14" type="ORF">L1049_001946</name>
</gene>
<protein>
    <recommendedName>
        <fullName evidence="13">CRM domain-containing protein</fullName>
    </recommendedName>
</protein>
<keyword evidence="11" id="KW-0175">Coiled coil</keyword>
<comment type="caution">
    <text evidence="14">The sequence shown here is derived from an EMBL/GenBank/DDBJ whole genome shotgun (WGS) entry which is preliminary data.</text>
</comment>
<dbReference type="AlphaFoldDB" id="A0AAP0NEN7"/>
<dbReference type="SUPFAM" id="SSF75471">
    <property type="entry name" value="YhbY-like"/>
    <property type="match status" value="3"/>
</dbReference>
<dbReference type="GO" id="GO:0009507">
    <property type="term" value="C:chloroplast"/>
    <property type="evidence" value="ECO:0007669"/>
    <property type="project" value="UniProtKB-SubCell"/>
</dbReference>
<dbReference type="InterPro" id="IPR001890">
    <property type="entry name" value="RNA-binding_CRM"/>
</dbReference>
<keyword evidence="4" id="KW-0507">mRNA processing</keyword>
<evidence type="ECO:0000256" key="6">
    <source>
        <dbReference type="ARBA" id="ARBA00022884"/>
    </source>
</evidence>
<dbReference type="GO" id="GO:0003729">
    <property type="term" value="F:mRNA binding"/>
    <property type="evidence" value="ECO:0007669"/>
    <property type="project" value="InterPro"/>
</dbReference>
<dbReference type="PROSITE" id="PS51295">
    <property type="entry name" value="CRM"/>
    <property type="match status" value="3"/>
</dbReference>
<keyword evidence="2" id="KW-0150">Chloroplast</keyword>
<feature type="region of interest" description="Disordered" evidence="12">
    <location>
        <begin position="684"/>
        <end position="708"/>
    </location>
</feature>
<keyword evidence="7" id="KW-0809">Transit peptide</keyword>
<reference evidence="14 15" key="1">
    <citation type="journal article" date="2024" name="Plant J.">
        <title>Genome sequences and population genomics reveal climatic adaptation and genomic divergence between two closely related sweetgum species.</title>
        <authorList>
            <person name="Xu W.Q."/>
            <person name="Ren C.Q."/>
            <person name="Zhang X.Y."/>
            <person name="Comes H.P."/>
            <person name="Liu X.H."/>
            <person name="Li Y.G."/>
            <person name="Kettle C.J."/>
            <person name="Jalonen R."/>
            <person name="Gaisberger H."/>
            <person name="Ma Y.Z."/>
            <person name="Qiu Y.X."/>
        </authorList>
    </citation>
    <scope>NUCLEOTIDE SEQUENCE [LARGE SCALE GENOMIC DNA]</scope>
    <source>
        <strain evidence="14">Hangzhou</strain>
    </source>
</reference>
<dbReference type="PANTHER" id="PTHR31846">
    <property type="entry name" value="CRS1 / YHBY (CRM) DOMAIN-CONTAINING PROTEIN"/>
    <property type="match status" value="1"/>
</dbReference>
<dbReference type="PANTHER" id="PTHR31846:SF20">
    <property type="entry name" value="CRM-DOMAIN CONTAINING FACTOR CFM2, CHLOROPLASTIC"/>
    <property type="match status" value="1"/>
</dbReference>
<keyword evidence="8" id="KW-0508">mRNA splicing</keyword>